<gene>
    <name evidence="5" type="ORF">HCU74_16680</name>
</gene>
<dbReference type="RefSeq" id="WP_168451549.1">
    <property type="nucleotide sequence ID" value="NZ_JAAWWK010000006.1"/>
</dbReference>
<evidence type="ECO:0000313" key="5">
    <source>
        <dbReference type="EMBL" id="NKI19046.1"/>
    </source>
</evidence>
<dbReference type="PROSITE" id="PS51257">
    <property type="entry name" value="PROKAR_LIPOPROTEIN"/>
    <property type="match status" value="1"/>
</dbReference>
<dbReference type="Gene3D" id="1.25.40.10">
    <property type="entry name" value="Tetratricopeptide repeat domain"/>
    <property type="match status" value="2"/>
</dbReference>
<organism evidence="5 6">
    <name type="scientific">Spongiibacter thalassae</name>
    <dbReference type="NCBI Taxonomy" id="2721624"/>
    <lineage>
        <taxon>Bacteria</taxon>
        <taxon>Pseudomonadati</taxon>
        <taxon>Pseudomonadota</taxon>
        <taxon>Gammaproteobacteria</taxon>
        <taxon>Cellvibrionales</taxon>
        <taxon>Spongiibacteraceae</taxon>
        <taxon>Spongiibacter</taxon>
    </lineage>
</organism>
<proteinExistence type="predicted"/>
<evidence type="ECO:0000256" key="2">
    <source>
        <dbReference type="ARBA" id="ARBA00022803"/>
    </source>
</evidence>
<comment type="caution">
    <text evidence="5">The sequence shown here is derived from an EMBL/GenBank/DDBJ whole genome shotgun (WGS) entry which is preliminary data.</text>
</comment>
<evidence type="ECO:0000256" key="4">
    <source>
        <dbReference type="SAM" id="SignalP"/>
    </source>
</evidence>
<evidence type="ECO:0000256" key="1">
    <source>
        <dbReference type="ARBA" id="ARBA00022737"/>
    </source>
</evidence>
<evidence type="ECO:0000313" key="6">
    <source>
        <dbReference type="Proteomes" id="UP000765845"/>
    </source>
</evidence>
<dbReference type="Proteomes" id="UP000765845">
    <property type="component" value="Unassembled WGS sequence"/>
</dbReference>
<dbReference type="InterPro" id="IPR019734">
    <property type="entry name" value="TPR_rpt"/>
</dbReference>
<sequence length="372" mass="42331">MAVPRNTFLLFLLAVLSACSAAPQLPPLAEVSPQERERLLHLEGQFDLPATSLTEPDDNIFGLDADMRYFVNEHVPAVLSPRARLRYLSDALASPAKLGLAYNPGLTLTASQAYYQGEGNCLSLTALFVALAREAKLNAYFNEVTIPPSWEMLSNNSSATYRHVNAVVDLGEGRTEVVDFSVDIYDYRYPQNRISENTLSAQFYSNRGIQFLNQQNYGQAYLYLRRAVYLAPEQAYLWGNLGVLFRRQGLDPQAELAYRYALQLNPDENASLNNLARLYRDQQQDKAAKALEQVAEARQRDNPFLYYSHARDAYERGEFNLALAAIHRAIRLNNDEYRFHQFAAVIYRRLGNMEKYEEFGRRAARLKLAKST</sequence>
<feature type="signal peptide" evidence="4">
    <location>
        <begin position="1"/>
        <end position="21"/>
    </location>
</feature>
<dbReference type="SUPFAM" id="SSF48452">
    <property type="entry name" value="TPR-like"/>
    <property type="match status" value="1"/>
</dbReference>
<keyword evidence="2 3" id="KW-0802">TPR repeat</keyword>
<evidence type="ECO:0000256" key="3">
    <source>
        <dbReference type="PROSITE-ProRule" id="PRU00339"/>
    </source>
</evidence>
<feature type="repeat" description="TPR" evidence="3">
    <location>
        <begin position="201"/>
        <end position="234"/>
    </location>
</feature>
<dbReference type="PANTHER" id="PTHR16193:SF0">
    <property type="entry name" value="TETRATRICOPEPTIDE REPEAT PROTEIN 27"/>
    <property type="match status" value="1"/>
</dbReference>
<accession>A0ABX1GJ93</accession>
<dbReference type="PANTHER" id="PTHR16193">
    <property type="entry name" value="TETRATRICOPEPTIDE REPEAT PROTEIN 27"/>
    <property type="match status" value="1"/>
</dbReference>
<name>A0ABX1GJ93_9GAMM</name>
<keyword evidence="1" id="KW-0677">Repeat</keyword>
<keyword evidence="4" id="KW-0732">Signal</keyword>
<dbReference type="InterPro" id="IPR044244">
    <property type="entry name" value="TTC27/Emw1"/>
</dbReference>
<dbReference type="PROSITE" id="PS50005">
    <property type="entry name" value="TPR"/>
    <property type="match status" value="2"/>
</dbReference>
<dbReference type="EMBL" id="JAAWWK010000006">
    <property type="protein sequence ID" value="NKI19046.1"/>
    <property type="molecule type" value="Genomic_DNA"/>
</dbReference>
<dbReference type="SMART" id="SM00028">
    <property type="entry name" value="TPR"/>
    <property type="match status" value="3"/>
</dbReference>
<evidence type="ECO:0008006" key="7">
    <source>
        <dbReference type="Google" id="ProtNLM"/>
    </source>
</evidence>
<keyword evidence="6" id="KW-1185">Reference proteome</keyword>
<reference evidence="5 6" key="1">
    <citation type="submission" date="2020-04" db="EMBL/GenBank/DDBJ databases">
        <authorList>
            <person name="Yoon J."/>
        </authorList>
    </citation>
    <scope>NUCLEOTIDE SEQUENCE [LARGE SCALE GENOMIC DNA]</scope>
    <source>
        <strain evidence="5 6">KMU-166</strain>
    </source>
</reference>
<dbReference type="InterPro" id="IPR011990">
    <property type="entry name" value="TPR-like_helical_dom_sf"/>
</dbReference>
<feature type="chain" id="PRO_5045264121" description="Tetratricopeptide repeat protein" evidence="4">
    <location>
        <begin position="22"/>
        <end position="372"/>
    </location>
</feature>
<protein>
    <recommendedName>
        <fullName evidence="7">Tetratricopeptide repeat protein</fullName>
    </recommendedName>
</protein>
<feature type="repeat" description="TPR" evidence="3">
    <location>
        <begin position="235"/>
        <end position="268"/>
    </location>
</feature>